<evidence type="ECO:0000313" key="1">
    <source>
        <dbReference type="EMBL" id="GAA3777932.1"/>
    </source>
</evidence>
<sequence>MLKLKPFYCFFILLIASCQSSTTKINYLDNFTAFIDELEFQKKSNSKINWKEKSDSLDLFIKRKDKFRLSLNDEQSIATLIDKFNNLKEVNSNSEMNVNFYFENSLSMNGYLSGKNFKQVMHRIYGNLGAYTVNPFFVNTKEYPQDDVLNKIDNSNIKEGDVGNSDHLFIFSNAIENAKENNLSIVVTDGIYSVKDGDVDIVSIDIETAFKHALTKNGIETVVLKLSSEFNGQYYQEASCPNKKKGGITINQQDRPYYVMLFGNSQSIDKALNEITVIDELPGFEEQARFFLTKNLKANYTILTTGDEKHGTFKASKKGSDLIEEIEDVKKFERPGFNGTPKSENYLQFGVAIDYSSISLPNTYKEAVKNYWVDDQLGYTVTSVSNVADMDKSSKTFKEVQHINDKNKTNFTHVITVKADKNLYGNLNIQLQNNLPAWIENTGVNDDCDIIDDVSHTFAFDQLMIGISKAYQKVNNNSQYLDINLKIKP</sequence>
<proteinExistence type="predicted"/>
<keyword evidence="2" id="KW-1185">Reference proteome</keyword>
<evidence type="ECO:0000313" key="2">
    <source>
        <dbReference type="Proteomes" id="UP001501456"/>
    </source>
</evidence>
<organism evidence="1 2">
    <name type="scientific">Corallibacter vietnamensis</name>
    <dbReference type="NCBI Taxonomy" id="904130"/>
    <lineage>
        <taxon>Bacteria</taxon>
        <taxon>Pseudomonadati</taxon>
        <taxon>Bacteroidota</taxon>
        <taxon>Flavobacteriia</taxon>
        <taxon>Flavobacteriales</taxon>
        <taxon>Flavobacteriaceae</taxon>
        <taxon>Corallibacter</taxon>
    </lineage>
</organism>
<dbReference type="RefSeq" id="WP_344727288.1">
    <property type="nucleotide sequence ID" value="NZ_BAABBI010000001.1"/>
</dbReference>
<gene>
    <name evidence="1" type="ORF">GCM10022271_07720</name>
</gene>
<protein>
    <submittedName>
        <fullName evidence="1">Uncharacterized protein</fullName>
    </submittedName>
</protein>
<reference evidence="2" key="1">
    <citation type="journal article" date="2019" name="Int. J. Syst. Evol. Microbiol.">
        <title>The Global Catalogue of Microorganisms (GCM) 10K type strain sequencing project: providing services to taxonomists for standard genome sequencing and annotation.</title>
        <authorList>
            <consortium name="The Broad Institute Genomics Platform"/>
            <consortium name="The Broad Institute Genome Sequencing Center for Infectious Disease"/>
            <person name="Wu L."/>
            <person name="Ma J."/>
        </authorList>
    </citation>
    <scope>NUCLEOTIDE SEQUENCE [LARGE SCALE GENOMIC DNA]</scope>
    <source>
        <strain evidence="2">JCM 17525</strain>
    </source>
</reference>
<dbReference type="Proteomes" id="UP001501456">
    <property type="component" value="Unassembled WGS sequence"/>
</dbReference>
<dbReference type="PROSITE" id="PS51257">
    <property type="entry name" value="PROKAR_LIPOPROTEIN"/>
    <property type="match status" value="1"/>
</dbReference>
<comment type="caution">
    <text evidence="1">The sequence shown here is derived from an EMBL/GenBank/DDBJ whole genome shotgun (WGS) entry which is preliminary data.</text>
</comment>
<accession>A0ABP7GX67</accession>
<name>A0ABP7GX67_9FLAO</name>
<dbReference type="EMBL" id="BAABBI010000001">
    <property type="protein sequence ID" value="GAA3777932.1"/>
    <property type="molecule type" value="Genomic_DNA"/>
</dbReference>